<dbReference type="AlphaFoldDB" id="A0A0Q3T9C2"/>
<keyword evidence="4 6" id="KW-1133">Transmembrane helix</keyword>
<feature type="transmembrane region" description="Helical" evidence="6">
    <location>
        <begin position="180"/>
        <end position="200"/>
    </location>
</feature>
<keyword evidence="8" id="KW-1185">Reference proteome</keyword>
<comment type="caution">
    <text evidence="7">The sequence shown here is derived from an EMBL/GenBank/DDBJ whole genome shotgun (WGS) entry which is preliminary data.</text>
</comment>
<keyword evidence="3 6" id="KW-0812">Transmembrane</keyword>
<evidence type="ECO:0000256" key="5">
    <source>
        <dbReference type="ARBA" id="ARBA00023136"/>
    </source>
</evidence>
<evidence type="ECO:0000256" key="3">
    <source>
        <dbReference type="ARBA" id="ARBA00022692"/>
    </source>
</evidence>
<comment type="subcellular location">
    <subcellularLocation>
        <location evidence="1">Cell membrane</location>
        <topology evidence="1">Multi-pass membrane protein</topology>
    </subcellularLocation>
</comment>
<dbReference type="PATRIC" id="fig|157838.3.peg.5180"/>
<feature type="transmembrane region" description="Helical" evidence="6">
    <location>
        <begin position="245"/>
        <end position="266"/>
    </location>
</feature>
<dbReference type="PIRSF" id="PIRSF035875">
    <property type="entry name" value="RNase_BN"/>
    <property type="match status" value="1"/>
</dbReference>
<dbReference type="EMBL" id="LJJC01000015">
    <property type="protein sequence ID" value="KQL50630.1"/>
    <property type="molecule type" value="Genomic_DNA"/>
</dbReference>
<dbReference type="GO" id="GO:0005886">
    <property type="term" value="C:plasma membrane"/>
    <property type="evidence" value="ECO:0007669"/>
    <property type="project" value="UniProtKB-SubCell"/>
</dbReference>
<dbReference type="STRING" id="157838.AN964_23575"/>
<protein>
    <submittedName>
        <fullName evidence="7">Ribonuclease</fullName>
    </submittedName>
</protein>
<gene>
    <name evidence="7" type="ORF">AN964_23575</name>
</gene>
<dbReference type="Proteomes" id="UP000051888">
    <property type="component" value="Unassembled WGS sequence"/>
</dbReference>
<keyword evidence="5 6" id="KW-0472">Membrane</keyword>
<feature type="transmembrane region" description="Helical" evidence="6">
    <location>
        <begin position="135"/>
        <end position="168"/>
    </location>
</feature>
<dbReference type="PANTHER" id="PTHR30213:SF0">
    <property type="entry name" value="UPF0761 MEMBRANE PROTEIN YIHY"/>
    <property type="match status" value="1"/>
</dbReference>
<evidence type="ECO:0000313" key="7">
    <source>
        <dbReference type="EMBL" id="KQL50630.1"/>
    </source>
</evidence>
<proteinExistence type="predicted"/>
<keyword evidence="2" id="KW-1003">Cell membrane</keyword>
<evidence type="ECO:0000256" key="2">
    <source>
        <dbReference type="ARBA" id="ARBA00022475"/>
    </source>
</evidence>
<organism evidence="7 8">
    <name type="scientific">Heyndrickxia shackletonii</name>
    <dbReference type="NCBI Taxonomy" id="157838"/>
    <lineage>
        <taxon>Bacteria</taxon>
        <taxon>Bacillati</taxon>
        <taxon>Bacillota</taxon>
        <taxon>Bacilli</taxon>
        <taxon>Bacillales</taxon>
        <taxon>Bacillaceae</taxon>
        <taxon>Heyndrickxia</taxon>
    </lineage>
</organism>
<name>A0A0Q3T9C2_9BACI</name>
<accession>A0A0Q3T9C2</accession>
<evidence type="ECO:0000313" key="8">
    <source>
        <dbReference type="Proteomes" id="UP000051888"/>
    </source>
</evidence>
<reference evidence="7 8" key="1">
    <citation type="submission" date="2015-09" db="EMBL/GenBank/DDBJ databases">
        <title>Genome sequencing project for genomic taxonomy and phylogenomics of Bacillus-like bacteria.</title>
        <authorList>
            <person name="Liu B."/>
            <person name="Wang J."/>
            <person name="Zhu Y."/>
            <person name="Liu G."/>
            <person name="Chen Q."/>
            <person name="Chen Z."/>
            <person name="Lan J."/>
            <person name="Che J."/>
            <person name="Ge C."/>
            <person name="Shi H."/>
            <person name="Pan Z."/>
            <person name="Liu X."/>
        </authorList>
    </citation>
    <scope>NUCLEOTIDE SEQUENCE [LARGE SCALE GENOMIC DNA]</scope>
    <source>
        <strain evidence="7 8">LMG 18435</strain>
    </source>
</reference>
<dbReference type="Pfam" id="PF03631">
    <property type="entry name" value="Virul_fac_BrkB"/>
    <property type="match status" value="1"/>
</dbReference>
<dbReference type="NCBIfam" id="TIGR00765">
    <property type="entry name" value="yihY_not_rbn"/>
    <property type="match status" value="1"/>
</dbReference>
<dbReference type="OrthoDB" id="9775903at2"/>
<dbReference type="InterPro" id="IPR017039">
    <property type="entry name" value="Virul_fac_BrkB"/>
</dbReference>
<feature type="transmembrane region" description="Helical" evidence="6">
    <location>
        <begin position="94"/>
        <end position="114"/>
    </location>
</feature>
<feature type="transmembrane region" description="Helical" evidence="6">
    <location>
        <begin position="212"/>
        <end position="233"/>
    </location>
</feature>
<sequence>MGKGFNIIKNGLWFVKGLVKRIDGNDINGVAAQLAYFFLLSLFPLLLFMVSLLSFLPITTEDLLNVIRDFAPKQTTAMIEANLQEILSNRNGGWLSFGIIAALWSASLGMNAIISAMNRAYDVKETRPFYITRGLSILLTIAMILVLLIALIIPVFGEIFGIYIFSYFGISEQFISIWNGLRWLISIVILFVVFMCLYFITPNKKIKCLTVIPGAFIATIGWAFVSFAFSYYVGHFGHYSTTYGSLGGIIVLILWFYLTGFILMIGGEVNAMLSDKQKPC</sequence>
<evidence type="ECO:0000256" key="4">
    <source>
        <dbReference type="ARBA" id="ARBA00022989"/>
    </source>
</evidence>
<dbReference type="RefSeq" id="WP_055742230.1">
    <property type="nucleotide sequence ID" value="NZ_JAAIWL010000002.1"/>
</dbReference>
<evidence type="ECO:0000256" key="6">
    <source>
        <dbReference type="SAM" id="Phobius"/>
    </source>
</evidence>
<dbReference type="PANTHER" id="PTHR30213">
    <property type="entry name" value="INNER MEMBRANE PROTEIN YHJD"/>
    <property type="match status" value="1"/>
</dbReference>
<evidence type="ECO:0000256" key="1">
    <source>
        <dbReference type="ARBA" id="ARBA00004651"/>
    </source>
</evidence>
<feature type="transmembrane region" description="Helical" evidence="6">
    <location>
        <begin position="34"/>
        <end position="56"/>
    </location>
</feature>